<keyword evidence="3" id="KW-1185">Reference proteome</keyword>
<name>A0ABN2F136_9ACTN</name>
<dbReference type="RefSeq" id="WP_346103410.1">
    <property type="nucleotide sequence ID" value="NZ_BAAAMU010000011.1"/>
</dbReference>
<organism evidence="2 3">
    <name type="scientific">Nonomuraea maheshkhaliensis</name>
    <dbReference type="NCBI Taxonomy" id="419590"/>
    <lineage>
        <taxon>Bacteria</taxon>
        <taxon>Bacillati</taxon>
        <taxon>Actinomycetota</taxon>
        <taxon>Actinomycetes</taxon>
        <taxon>Streptosporangiales</taxon>
        <taxon>Streptosporangiaceae</taxon>
        <taxon>Nonomuraea</taxon>
    </lineage>
</organism>
<proteinExistence type="predicted"/>
<dbReference type="Proteomes" id="UP001500064">
    <property type="component" value="Unassembled WGS sequence"/>
</dbReference>
<evidence type="ECO:0000313" key="2">
    <source>
        <dbReference type="EMBL" id="GAA1623525.1"/>
    </source>
</evidence>
<comment type="caution">
    <text evidence="2">The sequence shown here is derived from an EMBL/GenBank/DDBJ whole genome shotgun (WGS) entry which is preliminary data.</text>
</comment>
<feature type="region of interest" description="Disordered" evidence="1">
    <location>
        <begin position="1"/>
        <end position="25"/>
    </location>
</feature>
<sequence length="222" mass="25362">MHPTYPSGEHGHAQEAHPTHLINDSYGDDPMYGHMLVIAPSGEQAFWLPDRKSALDRVGETARVILVGDNRRMLASHANQEGHIYLDRTTAHDGRTLTPGSVEADAYATLTDRRAMSEVLYPPYIGDIKKRPNVEHLRDPFYTLGNREIIVVHQQRRIVVWIEDRPCDFGHDLSFGAPILPRGSVAWEHADRLDKWPAAYRRDLWPLAESLWALSTRDDEKW</sequence>
<protein>
    <submittedName>
        <fullName evidence="2">Uncharacterized protein</fullName>
    </submittedName>
</protein>
<evidence type="ECO:0000256" key="1">
    <source>
        <dbReference type="SAM" id="MobiDB-lite"/>
    </source>
</evidence>
<gene>
    <name evidence="2" type="ORF">GCM10009733_020190</name>
</gene>
<reference evidence="2 3" key="1">
    <citation type="journal article" date="2019" name="Int. J. Syst. Evol. Microbiol.">
        <title>The Global Catalogue of Microorganisms (GCM) 10K type strain sequencing project: providing services to taxonomists for standard genome sequencing and annotation.</title>
        <authorList>
            <consortium name="The Broad Institute Genomics Platform"/>
            <consortium name="The Broad Institute Genome Sequencing Center for Infectious Disease"/>
            <person name="Wu L."/>
            <person name="Ma J."/>
        </authorList>
    </citation>
    <scope>NUCLEOTIDE SEQUENCE [LARGE SCALE GENOMIC DNA]</scope>
    <source>
        <strain evidence="2 3">JCM 13929</strain>
    </source>
</reference>
<dbReference type="EMBL" id="BAAAMU010000011">
    <property type="protein sequence ID" value="GAA1623525.1"/>
    <property type="molecule type" value="Genomic_DNA"/>
</dbReference>
<evidence type="ECO:0000313" key="3">
    <source>
        <dbReference type="Proteomes" id="UP001500064"/>
    </source>
</evidence>
<accession>A0ABN2F136</accession>
<feature type="compositionally biased region" description="Basic and acidic residues" evidence="1">
    <location>
        <begin position="9"/>
        <end position="18"/>
    </location>
</feature>